<dbReference type="Gene3D" id="3.30.565.10">
    <property type="entry name" value="Histidine kinase-like ATPase, C-terminal domain"/>
    <property type="match status" value="1"/>
</dbReference>
<evidence type="ECO:0000256" key="1">
    <source>
        <dbReference type="ARBA" id="ARBA00000085"/>
    </source>
</evidence>
<dbReference type="Pfam" id="PF00072">
    <property type="entry name" value="Response_reg"/>
    <property type="match status" value="3"/>
</dbReference>
<dbReference type="InterPro" id="IPR003661">
    <property type="entry name" value="HisK_dim/P_dom"/>
</dbReference>
<evidence type="ECO:0000256" key="3">
    <source>
        <dbReference type="ARBA" id="ARBA00022553"/>
    </source>
</evidence>
<comment type="catalytic activity">
    <reaction evidence="1">
        <text>ATP + protein L-histidine = ADP + protein N-phospho-L-histidine.</text>
        <dbReference type="EC" id="2.7.13.3"/>
    </reaction>
</comment>
<dbReference type="PROSITE" id="PS50112">
    <property type="entry name" value="PAS"/>
    <property type="match status" value="1"/>
</dbReference>
<accession>A0A6P2CUH4</accession>
<dbReference type="Pfam" id="PF13426">
    <property type="entry name" value="PAS_9"/>
    <property type="match status" value="1"/>
</dbReference>
<dbReference type="SUPFAM" id="SSF47384">
    <property type="entry name" value="Homodimeric domain of signal transducing histidine kinase"/>
    <property type="match status" value="1"/>
</dbReference>
<keyword evidence="10" id="KW-1185">Reference proteome</keyword>
<evidence type="ECO:0000256" key="2">
    <source>
        <dbReference type="ARBA" id="ARBA00012438"/>
    </source>
</evidence>
<dbReference type="PANTHER" id="PTHR43547:SF2">
    <property type="entry name" value="HYBRID SIGNAL TRANSDUCTION HISTIDINE KINASE C"/>
    <property type="match status" value="1"/>
</dbReference>
<dbReference type="InterPro" id="IPR036097">
    <property type="entry name" value="HisK_dim/P_sf"/>
</dbReference>
<dbReference type="InterPro" id="IPR000014">
    <property type="entry name" value="PAS"/>
</dbReference>
<reference evidence="9 10" key="1">
    <citation type="submission" date="2019-05" db="EMBL/GenBank/DDBJ databases">
        <authorList>
            <consortium name="Science for Life Laboratories"/>
        </authorList>
    </citation>
    <scope>NUCLEOTIDE SEQUENCE [LARGE SCALE GENOMIC DNA]</scope>
    <source>
        <strain evidence="9">Soil9</strain>
    </source>
</reference>
<dbReference type="InterPro" id="IPR001789">
    <property type="entry name" value="Sig_transdc_resp-reg_receiver"/>
</dbReference>
<dbReference type="Pfam" id="PF00512">
    <property type="entry name" value="HisKA"/>
    <property type="match status" value="1"/>
</dbReference>
<dbReference type="PROSITE" id="PS50110">
    <property type="entry name" value="RESPONSE_REGULATORY"/>
    <property type="match status" value="3"/>
</dbReference>
<dbReference type="KEGG" id="gms:SOIL9_51510"/>
<gene>
    <name evidence="9" type="ORF">SOIL9_51510</name>
</gene>
<feature type="domain" description="Response regulatory" evidence="6">
    <location>
        <begin position="133"/>
        <end position="249"/>
    </location>
</feature>
<evidence type="ECO:0000259" key="8">
    <source>
        <dbReference type="PROSITE" id="PS50113"/>
    </source>
</evidence>
<dbReference type="SMART" id="SM00388">
    <property type="entry name" value="HisKA"/>
    <property type="match status" value="1"/>
</dbReference>
<name>A0A6P2CUH4_9BACT</name>
<feature type="modified residue" description="4-aspartylphosphate" evidence="4">
    <location>
        <position position="318"/>
    </location>
</feature>
<proteinExistence type="predicted"/>
<organism evidence="9 10">
    <name type="scientific">Gemmata massiliana</name>
    <dbReference type="NCBI Taxonomy" id="1210884"/>
    <lineage>
        <taxon>Bacteria</taxon>
        <taxon>Pseudomonadati</taxon>
        <taxon>Planctomycetota</taxon>
        <taxon>Planctomycetia</taxon>
        <taxon>Gemmatales</taxon>
        <taxon>Gemmataceae</taxon>
        <taxon>Gemmata</taxon>
    </lineage>
</organism>
<evidence type="ECO:0000259" key="6">
    <source>
        <dbReference type="PROSITE" id="PS50110"/>
    </source>
</evidence>
<dbReference type="Gene3D" id="3.40.50.2300">
    <property type="match status" value="3"/>
</dbReference>
<feature type="modified residue" description="4-aspartylphosphate" evidence="4">
    <location>
        <position position="53"/>
    </location>
</feature>
<dbReference type="GO" id="GO:0000155">
    <property type="term" value="F:phosphorelay sensor kinase activity"/>
    <property type="evidence" value="ECO:0007669"/>
    <property type="project" value="InterPro"/>
</dbReference>
<dbReference type="Gene3D" id="1.10.287.130">
    <property type="match status" value="1"/>
</dbReference>
<dbReference type="SUPFAM" id="SSF52172">
    <property type="entry name" value="CheY-like"/>
    <property type="match status" value="3"/>
</dbReference>
<feature type="domain" description="Response regulatory" evidence="6">
    <location>
        <begin position="269"/>
        <end position="385"/>
    </location>
</feature>
<evidence type="ECO:0000313" key="10">
    <source>
        <dbReference type="Proteomes" id="UP000464178"/>
    </source>
</evidence>
<dbReference type="InterPro" id="IPR035965">
    <property type="entry name" value="PAS-like_dom_sf"/>
</dbReference>
<dbReference type="InterPro" id="IPR000700">
    <property type="entry name" value="PAS-assoc_C"/>
</dbReference>
<dbReference type="InterPro" id="IPR011006">
    <property type="entry name" value="CheY-like_superfamily"/>
</dbReference>
<dbReference type="PROSITE" id="PS50113">
    <property type="entry name" value="PAC"/>
    <property type="match status" value="1"/>
</dbReference>
<keyword evidence="3 4" id="KW-0597">Phosphoprotein</keyword>
<evidence type="ECO:0000256" key="4">
    <source>
        <dbReference type="PROSITE-ProRule" id="PRU00169"/>
    </source>
</evidence>
<evidence type="ECO:0000313" key="9">
    <source>
        <dbReference type="EMBL" id="VTR92563.1"/>
    </source>
</evidence>
<feature type="modified residue" description="4-aspartylphosphate" evidence="4">
    <location>
        <position position="182"/>
    </location>
</feature>
<dbReference type="CDD" id="cd00082">
    <property type="entry name" value="HisKA"/>
    <property type="match status" value="1"/>
</dbReference>
<dbReference type="Proteomes" id="UP000464178">
    <property type="component" value="Chromosome"/>
</dbReference>
<dbReference type="SMART" id="SM00387">
    <property type="entry name" value="HATPase_c"/>
    <property type="match status" value="1"/>
</dbReference>
<dbReference type="SMART" id="SM00091">
    <property type="entry name" value="PAS"/>
    <property type="match status" value="1"/>
</dbReference>
<dbReference type="SUPFAM" id="SSF55874">
    <property type="entry name" value="ATPase domain of HSP90 chaperone/DNA topoisomerase II/histidine kinase"/>
    <property type="match status" value="1"/>
</dbReference>
<dbReference type="InterPro" id="IPR036890">
    <property type="entry name" value="HATPase_C_sf"/>
</dbReference>
<feature type="domain" description="Histidine kinase" evidence="5">
    <location>
        <begin position="561"/>
        <end position="775"/>
    </location>
</feature>
<dbReference type="InterPro" id="IPR005467">
    <property type="entry name" value="His_kinase_dom"/>
</dbReference>
<dbReference type="RefSeq" id="WP_162667405.1">
    <property type="nucleotide sequence ID" value="NZ_LR593886.1"/>
</dbReference>
<dbReference type="PROSITE" id="PS50109">
    <property type="entry name" value="HIS_KIN"/>
    <property type="match status" value="1"/>
</dbReference>
<dbReference type="Gene3D" id="3.30.450.20">
    <property type="entry name" value="PAS domain"/>
    <property type="match status" value="1"/>
</dbReference>
<feature type="domain" description="Response regulatory" evidence="6">
    <location>
        <begin position="4"/>
        <end position="120"/>
    </location>
</feature>
<dbReference type="SMART" id="SM00448">
    <property type="entry name" value="REC"/>
    <property type="match status" value="3"/>
</dbReference>
<dbReference type="SUPFAM" id="SSF55785">
    <property type="entry name" value="PYP-like sensor domain (PAS domain)"/>
    <property type="match status" value="1"/>
</dbReference>
<dbReference type="Pfam" id="PF02518">
    <property type="entry name" value="HATPase_c"/>
    <property type="match status" value="1"/>
</dbReference>
<dbReference type="PRINTS" id="PR00344">
    <property type="entry name" value="BCTRLSENSOR"/>
</dbReference>
<dbReference type="AlphaFoldDB" id="A0A6P2CUH4"/>
<dbReference type="EMBL" id="LR593886">
    <property type="protein sequence ID" value="VTR92563.1"/>
    <property type="molecule type" value="Genomic_DNA"/>
</dbReference>
<protein>
    <recommendedName>
        <fullName evidence="2">histidine kinase</fullName>
        <ecNumber evidence="2">2.7.13.3</ecNumber>
    </recommendedName>
</protein>
<dbReference type="InterPro" id="IPR004358">
    <property type="entry name" value="Sig_transdc_His_kin-like_C"/>
</dbReference>
<evidence type="ECO:0000259" key="7">
    <source>
        <dbReference type="PROSITE" id="PS50112"/>
    </source>
</evidence>
<dbReference type="PANTHER" id="PTHR43547">
    <property type="entry name" value="TWO-COMPONENT HISTIDINE KINASE"/>
    <property type="match status" value="1"/>
</dbReference>
<feature type="domain" description="PAS" evidence="7">
    <location>
        <begin position="407"/>
        <end position="460"/>
    </location>
</feature>
<sequence length="785" mass="85013">MNPQILVVDDSLTVRMDLEEAFSEAGFAPVLCADLASARTVLARGAIALAVLDVLLPDGDGMDLLAEIRANPALASTPVLVLSAEADVRDRVRGLVVGANGYLGKPYDRRDVVDRARELIRQRSALPGGPAPLVLIIEDSPTFREELRAVLESGGYTVRAAGTGEEGVRLAAQLRPAGVVVDGQLPGIDGATVVRRIRSNPALRHIPCLLLTGSVGTDYELQALDAGADSYVRKEEGTEVVLSRLATLLRSAVAPTALERQLSPTGPKRVLAVDDSPTFLDAVTQELRQDEYEVFRASSGDGAMEFLAHQPVDCVLLDLVMPGMTGEETCRRIKALPGFRDVPVMILTANKDQEALLSCLKAGADDYIPKGVEFDVLRGRVRAQLRRKQYEGENRLIQEVVSTLRKSEALLGGLFESAPDAIVVTDRDGRIVRINAQAEAIFGYGRGEVLNQPVEVLMPDRFRDQHGPLRRSFVADPRRRAIAPERELWGRRKDGREFPADIVLGPVVTEEGVLVLATVRDVTARREMELALQARNEEVREISQQLWQTAKLATMGELAASIAHELNNPLGTVSLGIEELLAQAPAGSPAHRELKIMEQETERMARLVADLLQFSRPGQQQVSTFEVSEEIEKTLELSLFFLRKRGVEVVRQFAPDPPLIQGDRQQLRQVFLNLIVNASDAMPHGGALTIRVGAGALADAAPAVALEFADSGTGIPPENLSKIMEPFFTTKEPGKGTGLGLAICRRIVHEHRGTIGLSSAVGAGTTVRIALPVHNGENGHHLDSG</sequence>
<dbReference type="InterPro" id="IPR003594">
    <property type="entry name" value="HATPase_dom"/>
</dbReference>
<dbReference type="NCBIfam" id="TIGR00229">
    <property type="entry name" value="sensory_box"/>
    <property type="match status" value="1"/>
</dbReference>
<dbReference type="CDD" id="cd00130">
    <property type="entry name" value="PAS"/>
    <property type="match status" value="1"/>
</dbReference>
<feature type="domain" description="PAC" evidence="8">
    <location>
        <begin position="484"/>
        <end position="534"/>
    </location>
</feature>
<evidence type="ECO:0000259" key="5">
    <source>
        <dbReference type="PROSITE" id="PS50109"/>
    </source>
</evidence>
<dbReference type="EC" id="2.7.13.3" evidence="2"/>